<dbReference type="EMBL" id="JAQQWK010000009">
    <property type="protein sequence ID" value="KAK8034091.1"/>
    <property type="molecule type" value="Genomic_DNA"/>
</dbReference>
<comment type="caution">
    <text evidence="1">The sequence shown here is derived from an EMBL/GenBank/DDBJ whole genome shotgun (WGS) entry which is preliminary data.</text>
</comment>
<protein>
    <submittedName>
        <fullName evidence="1">Uncharacterized protein</fullName>
    </submittedName>
</protein>
<name>A0ABR1SID4_9PEZI</name>
<gene>
    <name evidence="1" type="ORF">PG993_009086</name>
</gene>
<evidence type="ECO:0000313" key="2">
    <source>
        <dbReference type="Proteomes" id="UP001444661"/>
    </source>
</evidence>
<accession>A0ABR1SID4</accession>
<proteinExistence type="predicted"/>
<reference evidence="1 2" key="1">
    <citation type="submission" date="2023-01" db="EMBL/GenBank/DDBJ databases">
        <title>Analysis of 21 Apiospora genomes using comparative genomics revels a genus with tremendous synthesis potential of carbohydrate active enzymes and secondary metabolites.</title>
        <authorList>
            <person name="Sorensen T."/>
        </authorList>
    </citation>
    <scope>NUCLEOTIDE SEQUENCE [LARGE SCALE GENOMIC DNA]</scope>
    <source>
        <strain evidence="1 2">CBS 33761</strain>
    </source>
</reference>
<sequence>MSTQPFSSSFAVDQAASWLLSHLGECDPDPVKLLVLSKSVHFHLKCLLGGFLGWRPREGSHRQSVAAIVDAKVRYLEQEIRVGSELDDRLVLYYNAAPRVTILGDHDGRSLVEPEDTRIVLMTVQSHPAVLGTFRTTPIDTRRDSGLGTLPTAGDIPLATKVSRDGTCSSRSRGVENLMQ</sequence>
<evidence type="ECO:0000313" key="1">
    <source>
        <dbReference type="EMBL" id="KAK8034091.1"/>
    </source>
</evidence>
<keyword evidence="2" id="KW-1185">Reference proteome</keyword>
<dbReference type="Proteomes" id="UP001444661">
    <property type="component" value="Unassembled WGS sequence"/>
</dbReference>
<organism evidence="1 2">
    <name type="scientific">Apiospora rasikravindrae</name>
    <dbReference type="NCBI Taxonomy" id="990691"/>
    <lineage>
        <taxon>Eukaryota</taxon>
        <taxon>Fungi</taxon>
        <taxon>Dikarya</taxon>
        <taxon>Ascomycota</taxon>
        <taxon>Pezizomycotina</taxon>
        <taxon>Sordariomycetes</taxon>
        <taxon>Xylariomycetidae</taxon>
        <taxon>Amphisphaeriales</taxon>
        <taxon>Apiosporaceae</taxon>
        <taxon>Apiospora</taxon>
    </lineage>
</organism>